<keyword evidence="3" id="KW-1185">Reference proteome</keyword>
<evidence type="ECO:0000313" key="3">
    <source>
        <dbReference type="Proteomes" id="UP001568358"/>
    </source>
</evidence>
<feature type="compositionally biased region" description="Low complexity" evidence="1">
    <location>
        <begin position="293"/>
        <end position="305"/>
    </location>
</feature>
<proteinExistence type="predicted"/>
<dbReference type="RefSeq" id="WP_371151119.1">
    <property type="nucleotide sequence ID" value="NZ_JBFSOO010000017.1"/>
</dbReference>
<reference evidence="2 3" key="1">
    <citation type="submission" date="2024-07" db="EMBL/GenBank/DDBJ databases">
        <title>Active virus-host system and metabolic interactions in a Lokiarchaeon culture.</title>
        <authorList>
            <person name="Ponce Toledo R.I."/>
            <person name="Rodrigues Oliveira T."/>
            <person name="Schleper C."/>
        </authorList>
    </citation>
    <scope>NUCLEOTIDE SEQUENCE [LARGE SCALE GENOMIC DNA]</scope>
    <source>
        <strain evidence="2 3">B35</strain>
    </source>
</reference>
<comment type="caution">
    <text evidence="2">The sequence shown here is derived from an EMBL/GenBank/DDBJ whole genome shotgun (WGS) entry which is preliminary data.</text>
</comment>
<dbReference type="Pfam" id="PF25209">
    <property type="entry name" value="Phage_capsid_4"/>
    <property type="match status" value="1"/>
</dbReference>
<name>A0ABV4JYX2_9BACT</name>
<gene>
    <name evidence="2" type="ORF">AB2Z07_15890</name>
</gene>
<dbReference type="EMBL" id="JBFSOO010000017">
    <property type="protein sequence ID" value="MEZ6854985.1"/>
    <property type="molecule type" value="Genomic_DNA"/>
</dbReference>
<protein>
    <submittedName>
        <fullName evidence="2">Mu-like prophage major head subunit gpT family protein</fullName>
    </submittedName>
</protein>
<sequence length="755" mass="81467">MVLKPRNGEGKQAFFKRAVQELMKDGKNKNAAIAEASAAWNQHNLSAGGTGYHYLSAPVQFDFSQKDEGEKPEQRAFDILAYTGGVIDLGYYKFIIAVKGIKTKAAFPCLYEHERTAIAGTSTKISKKNNELFCHGKFHDTDEAAHIIKLADDDFPWQASMGIWAEEVRYLARDEKAKINGIAVTGPLYIWETSEMKEISICSLGQDGETAAITMSCPTTDMEFLMYSKELKLALGLAADASDVEVEAALAGLKLNLDDNATESAIWAALSAGGHLSGSGGDNPKETPPATPATPAANLSGGAPAPAGGADVEAIVAQQLEQKLAAERTRAADIHQIAVKLGLGDDFVQEHINKGSTKEQALTLGVDLASQQNPSFGSGRLTEGTSESDKIRKLAAEGLCFRLGFTPKEKLSAGAQDFTGMSLLRLASMQLARSNMPVLQMSNDQIAREILKPAARLDASTADFIHIFKDVANVALLKAYAESPVTFEGLVNIVSASDFKEMHGVALSEAPDMELIGENDVYPVKTLSDSGESYHIAKYGEILRLSYEMIVNDNLRAFTRIPLLFGAAARRKQGDLVYKLITDNPVMSDGLKLFCGEHGNVCPTATAGKINTTSLSAARKAMRKQKGLKGATLDIRPRTLLVPTTLETDAEVMLRSMAAPEGANAGVTNVFQNSLVPVSDPRLDDASEDAWYTVGDPNQVDTIEMAYLDGNREPEIFEDEDFNSDGIKYKIRQCMGVGLMDHRGFYMNPGKAVGA</sequence>
<evidence type="ECO:0000313" key="2">
    <source>
        <dbReference type="EMBL" id="MEZ6854985.1"/>
    </source>
</evidence>
<organism evidence="2 3">
    <name type="scientific">Halodesulfovibrio aestuarii</name>
    <dbReference type="NCBI Taxonomy" id="126333"/>
    <lineage>
        <taxon>Bacteria</taxon>
        <taxon>Pseudomonadati</taxon>
        <taxon>Thermodesulfobacteriota</taxon>
        <taxon>Desulfovibrionia</taxon>
        <taxon>Desulfovibrionales</taxon>
        <taxon>Desulfovibrionaceae</taxon>
        <taxon>Halodesulfovibrio</taxon>
    </lineage>
</organism>
<feature type="region of interest" description="Disordered" evidence="1">
    <location>
        <begin position="277"/>
        <end position="305"/>
    </location>
</feature>
<accession>A0ABV4JYX2</accession>
<evidence type="ECO:0000256" key="1">
    <source>
        <dbReference type="SAM" id="MobiDB-lite"/>
    </source>
</evidence>
<dbReference type="Proteomes" id="UP001568358">
    <property type="component" value="Unassembled WGS sequence"/>
</dbReference>